<dbReference type="EMBL" id="JAQLOI010000003">
    <property type="protein sequence ID" value="MDB1125775.1"/>
    <property type="molecule type" value="Genomic_DNA"/>
</dbReference>
<dbReference type="HAMAP" id="MF_00843">
    <property type="entry name" value="Lpp"/>
    <property type="match status" value="1"/>
</dbReference>
<feature type="chain" id="PRO_5047060282" description="Major outer membrane lipoprotein Lpp" evidence="8">
    <location>
        <begin position="24"/>
        <end position="90"/>
    </location>
</feature>
<feature type="modified residue" description="N6-murein peptidoglycan lysine" evidence="7">
    <location>
        <position position="90"/>
    </location>
</feature>
<evidence type="ECO:0000256" key="1">
    <source>
        <dbReference type="ARBA" id="ARBA00022729"/>
    </source>
</evidence>
<keyword evidence="7" id="KW-0677">Repeat</keyword>
<protein>
    <recommendedName>
        <fullName evidence="7">Major outer membrane lipoprotein Lpp</fullName>
    </recommendedName>
</protein>
<sequence length="90" mass="9352">MNKKLLLAAGMGSLLLLGGCASGPDEETTSQLSALSSQIDELSSEVAALKSEQSMAEMKASKATDAAMSAQDEAARANERIDNIAQSYTK</sequence>
<evidence type="ECO:0000256" key="6">
    <source>
        <dbReference type="ARBA" id="ARBA00023288"/>
    </source>
</evidence>
<comment type="caution">
    <text evidence="10">The sequence shown here is derived from an EMBL/GenBank/DDBJ whole genome shotgun (WGS) entry which is preliminary data.</text>
</comment>
<keyword evidence="6 7" id="KW-0449">Lipoprotein</keyword>
<feature type="repeat" evidence="7">
    <location>
        <begin position="36"/>
        <end position="46"/>
    </location>
</feature>
<keyword evidence="11" id="KW-1185">Reference proteome</keyword>
<dbReference type="Gene3D" id="1.20.5.190">
    <property type="match status" value="1"/>
</dbReference>
<dbReference type="PANTHER" id="PTHR38763">
    <property type="entry name" value="MAJOR OUTER MEMBRANE PROLIPOPROTEIN LPP"/>
    <property type="match status" value="1"/>
</dbReference>
<comment type="subcellular location">
    <subcellularLocation>
        <location evidence="7">Cell outer membrane</location>
        <topology evidence="7">Lipid-anchor</topology>
        <orientation evidence="7">Periplasmic side</orientation>
    </subcellularLocation>
    <subcellularLocation>
        <location evidence="7">Secreted</location>
        <location evidence="7">Cell wall</location>
        <topology evidence="7">Peptidoglycan-anchor</topology>
    </subcellularLocation>
    <text evidence="7">Attached via its lipidated N-terminus to the inner leaflet of the outer membrane. Attached to the peptidoglycan network (PGN) via its C-terminus.</text>
</comment>
<evidence type="ECO:0000313" key="11">
    <source>
        <dbReference type="Proteomes" id="UP001210678"/>
    </source>
</evidence>
<feature type="domain" description="Lipoprotein leucine-zipper" evidence="9">
    <location>
        <begin position="39"/>
        <end position="90"/>
    </location>
</feature>
<dbReference type="PIRSF" id="PIRSF002855">
    <property type="entry name" value="Murein-lipoprotein"/>
    <property type="match status" value="1"/>
</dbReference>
<evidence type="ECO:0000256" key="2">
    <source>
        <dbReference type="ARBA" id="ARBA00023088"/>
    </source>
</evidence>
<dbReference type="PROSITE" id="PS51257">
    <property type="entry name" value="PROKAR_LIPOPROTEIN"/>
    <property type="match status" value="1"/>
</dbReference>
<organism evidence="10 11">
    <name type="scientific">Vibrio algarum</name>
    <dbReference type="NCBI Taxonomy" id="3020714"/>
    <lineage>
        <taxon>Bacteria</taxon>
        <taxon>Pseudomonadati</taxon>
        <taxon>Pseudomonadota</taxon>
        <taxon>Gammaproteobacteria</taxon>
        <taxon>Vibrionales</taxon>
        <taxon>Vibrionaceae</taxon>
        <taxon>Vibrio</taxon>
    </lineage>
</organism>
<dbReference type="NCBIfam" id="NF040598">
    <property type="entry name" value="Ala_zip_lipo"/>
    <property type="match status" value="1"/>
</dbReference>
<comment type="similarity">
    <text evidence="7">Belongs to the Lpp family.</text>
</comment>
<dbReference type="SUPFAM" id="SSF58042">
    <property type="entry name" value="Outer membrane lipoprotein"/>
    <property type="match status" value="1"/>
</dbReference>
<dbReference type="InterPro" id="IPR006817">
    <property type="entry name" value="Lipoprotein_leucine-zipper_dom"/>
</dbReference>
<comment type="function">
    <text evidence="7">A highly abundant outer membrane lipoprotein that controls the distance between the inner and outer membranes. The only protein known to be covalently linked to the peptidoglycan network (PGN). Also non-covalently binds the PGN. The link between the cell outer membrane and PGN contributes to maintenance of the structural and functional integrity of the cell envelope, and maintains the correct distance between the PGN and the outer membrane.</text>
</comment>
<keyword evidence="7" id="KW-0134">Cell wall</keyword>
<keyword evidence="1 8" id="KW-0732">Signal</keyword>
<keyword evidence="2 7" id="KW-0572">Peptidoglycan-anchor</keyword>
<dbReference type="Proteomes" id="UP001210678">
    <property type="component" value="Unassembled WGS sequence"/>
</dbReference>
<name>A0ABT4YWM1_9VIBR</name>
<keyword evidence="5 7" id="KW-0998">Cell outer membrane</keyword>
<evidence type="ECO:0000256" key="8">
    <source>
        <dbReference type="SAM" id="SignalP"/>
    </source>
</evidence>
<keyword evidence="7" id="KW-0964">Secreted</keyword>
<proteinExistence type="inferred from homology"/>
<keyword evidence="7" id="KW-0175">Coiled coil</keyword>
<evidence type="ECO:0000256" key="5">
    <source>
        <dbReference type="ARBA" id="ARBA00023237"/>
    </source>
</evidence>
<feature type="signal peptide" evidence="8">
    <location>
        <begin position="1"/>
        <end position="23"/>
    </location>
</feature>
<reference evidence="10 11" key="1">
    <citation type="submission" date="2023-01" db="EMBL/GenBank/DDBJ databases">
        <title>Vibrio sp. KJ40-1 sp.nov, isolated from marine algae.</title>
        <authorList>
            <person name="Butt M."/>
            <person name="Kim J.M.J."/>
            <person name="Jeon C.O.C."/>
        </authorList>
    </citation>
    <scope>NUCLEOTIDE SEQUENCE [LARGE SCALE GENOMIC DNA]</scope>
    <source>
        <strain evidence="10 11">KJ40-1</strain>
    </source>
</reference>
<feature type="coiled-coil region" evidence="7">
    <location>
        <begin position="32"/>
        <end position="87"/>
    </location>
</feature>
<evidence type="ECO:0000313" key="10">
    <source>
        <dbReference type="EMBL" id="MDB1125775.1"/>
    </source>
</evidence>
<gene>
    <name evidence="7" type="primary">lpp</name>
    <name evidence="10" type="ORF">PGX00_19775</name>
</gene>
<accession>A0ABT4YWM1</accession>
<feature type="lipid moiety-binding region" description="N-palmitoyl cysteine" evidence="7">
    <location>
        <position position="20"/>
    </location>
</feature>
<keyword evidence="3 7" id="KW-0472">Membrane</keyword>
<evidence type="ECO:0000256" key="7">
    <source>
        <dbReference type="HAMAP-Rule" id="MF_00843"/>
    </source>
</evidence>
<feature type="lipid moiety-binding region" description="S-diacylglycerol cysteine" evidence="7">
    <location>
        <position position="20"/>
    </location>
</feature>
<comment type="caution">
    <text evidence="7">Lacks conserved residue(s) required for the propagation of feature annotation.</text>
</comment>
<evidence type="ECO:0000256" key="4">
    <source>
        <dbReference type="ARBA" id="ARBA00023139"/>
    </source>
</evidence>
<dbReference type="RefSeq" id="WP_272139785.1">
    <property type="nucleotide sequence ID" value="NZ_JAQLOI010000003.1"/>
</dbReference>
<dbReference type="InterPro" id="IPR016367">
    <property type="entry name" value="MOM_Lpp"/>
</dbReference>
<dbReference type="Pfam" id="PF04728">
    <property type="entry name" value="LPP"/>
    <property type="match status" value="1"/>
</dbReference>
<dbReference type="PANTHER" id="PTHR38763:SF1">
    <property type="entry name" value="MAJOR OUTER MEMBRANE LIPOPROTEIN LPP"/>
    <property type="match status" value="1"/>
</dbReference>
<evidence type="ECO:0000256" key="3">
    <source>
        <dbReference type="ARBA" id="ARBA00023136"/>
    </source>
</evidence>
<keyword evidence="4 7" id="KW-0564">Palmitate</keyword>
<evidence type="ECO:0000259" key="9">
    <source>
        <dbReference type="Pfam" id="PF04728"/>
    </source>
</evidence>
<comment type="subunit">
    <text evidence="7">Homotrimer.</text>
</comment>